<comment type="caution">
    <text evidence="1">The sequence shown here is derived from an EMBL/GenBank/DDBJ whole genome shotgun (WGS) entry which is preliminary data.</text>
</comment>
<gene>
    <name evidence="1" type="ORF">ACFFJ3_22710</name>
</gene>
<dbReference type="InterPro" id="IPR029044">
    <property type="entry name" value="Nucleotide-diphossugar_trans"/>
</dbReference>
<evidence type="ECO:0008006" key="3">
    <source>
        <dbReference type="Google" id="ProtNLM"/>
    </source>
</evidence>
<dbReference type="SUPFAM" id="SSF53448">
    <property type="entry name" value="Nucleotide-diphospho-sugar transferases"/>
    <property type="match status" value="1"/>
</dbReference>
<accession>A0ABV6EJT6</accession>
<dbReference type="Gene3D" id="3.90.550.10">
    <property type="entry name" value="Spore Coat Polysaccharide Biosynthesis Protein SpsA, Chain A"/>
    <property type="match status" value="1"/>
</dbReference>
<dbReference type="RefSeq" id="WP_380680197.1">
    <property type="nucleotide sequence ID" value="NZ_CP173186.1"/>
</dbReference>
<dbReference type="EMBL" id="JBHLXG010000038">
    <property type="protein sequence ID" value="MFC0229269.1"/>
    <property type="molecule type" value="Genomic_DNA"/>
</dbReference>
<reference evidence="1 2" key="1">
    <citation type="submission" date="2024-09" db="EMBL/GenBank/DDBJ databases">
        <authorList>
            <person name="Sun Q."/>
            <person name="Mori K."/>
        </authorList>
    </citation>
    <scope>NUCLEOTIDE SEQUENCE [LARGE SCALE GENOMIC DNA]</scope>
    <source>
        <strain evidence="1 2">CCM 8626</strain>
    </source>
</reference>
<protein>
    <recommendedName>
        <fullName evidence="3">Hemolytic protein HlpA-like protein</fullName>
    </recommendedName>
</protein>
<dbReference type="Proteomes" id="UP001589792">
    <property type="component" value="Unassembled WGS sequence"/>
</dbReference>
<evidence type="ECO:0000313" key="2">
    <source>
        <dbReference type="Proteomes" id="UP001589792"/>
    </source>
</evidence>
<name>A0ABV6EJT6_9GAMM</name>
<evidence type="ECO:0000313" key="1">
    <source>
        <dbReference type="EMBL" id="MFC0229269.1"/>
    </source>
</evidence>
<sequence length="332" mass="39436">MESKEFNIPVVLFIFKRLDSVIEILKVLEKIKPKKIYLLSDGGRNSEEVTLVKSIREKIELAITWPCEVIKRYQANNVGVYNNIAGGAKWVFEREEHAIFLEDDNLPELTFFPYCEDLLNKYNDDSRVLWICGSNYLEECTPENNTSYFFSKNMLPCGWASWGWKFNKFYDGDLQLWESEYIKKRLKQEYNFKKLYYQDIYNIEYELDYKKLHGRFYSWDYQMSFSLRAHNLYSIVPKYNQIKNIGVDTDSTHGGTSLSNVMVQRFCERKTKILSFPLIHPNTLLMDITLDRKIAKIILDPSFFSIRSIISRYLKNKFNLNKTLSIKNIFKK</sequence>
<organism evidence="1 2">
    <name type="scientific">Serratia aquatilis</name>
    <dbReference type="NCBI Taxonomy" id="1737515"/>
    <lineage>
        <taxon>Bacteria</taxon>
        <taxon>Pseudomonadati</taxon>
        <taxon>Pseudomonadota</taxon>
        <taxon>Gammaproteobacteria</taxon>
        <taxon>Enterobacterales</taxon>
        <taxon>Yersiniaceae</taxon>
        <taxon>Serratia</taxon>
    </lineage>
</organism>
<proteinExistence type="predicted"/>
<keyword evidence="2" id="KW-1185">Reference proteome</keyword>